<feature type="region of interest" description="Disordered" evidence="1">
    <location>
        <begin position="527"/>
        <end position="556"/>
    </location>
</feature>
<sequence>MDNNSKTFVLQYFHGGKFLSSSSFSYVGSSIEKFQIDPDTTCLWDITGNVKELRYKDDVWVYYRVPGVPFNSDALVLIHDDNTMRQCMDFLNMMGIVDIYVDHMKNYKTLAKDNEVGEGSNEVGEGSNKTLIAGSSNVQFVGDETREETSADSKEVEREEAVVGEKEVSTDSKEVECEKVDCEEVVVGEKEAYADSEDFLVNNEVCSDLDEEVEEIRGKLRAGRKIISTESSTDEESSEDNNEDAVEGQTFVGDDTLEGEDVREIEDHESDYIPSDDPGEYGETDEESDDDICGAYRGKGKKSIGVNRDNNHKAVFHRMYICFAALRKGWKEGCRPFIGVDGCFLKHVTRGHPNGEGLTLMSDQQKGLVPVINEFFPLLKHRMCARHIYANWHKKWKWMNRKIQFWNCVRSTFVEDFDDQLKILEGMRLTSTNGLLGIPPQHWSRAYFIGESKCDVVDNNLSEAFNGWIVDARCYPIINMLEEIRKMKFERNMDVSNQCKLVWNGDGGFESVREKIFWPKMNDDPIGPPQFIVMPGRPKKKRRKNKDEPLKPKYDKASKTGYKVRCSKCKQVGHKKNNCLQNDNVDNTGQSASNVQNSQSSTNVQSSTTIDVGSTCKRKRQVGVGLYTNLKTGEQIYNLGLPTEMVVTTNKKKKIGAPTSQYQHTWKGPGLQWKGKRAITTRQLQQQLSDERS</sequence>
<dbReference type="PANTHER" id="PTHR31973">
    <property type="entry name" value="POLYPROTEIN, PUTATIVE-RELATED"/>
    <property type="match status" value="1"/>
</dbReference>
<evidence type="ECO:0000313" key="3">
    <source>
        <dbReference type="EMBL" id="KAK8999555.1"/>
    </source>
</evidence>
<accession>A0ABR2QG88</accession>
<evidence type="ECO:0000259" key="2">
    <source>
        <dbReference type="Pfam" id="PF26130"/>
    </source>
</evidence>
<keyword evidence="4" id="KW-1185">Reference proteome</keyword>
<feature type="compositionally biased region" description="Acidic residues" evidence="1">
    <location>
        <begin position="277"/>
        <end position="291"/>
    </location>
</feature>
<dbReference type="EMBL" id="JBBPBN010000040">
    <property type="protein sequence ID" value="KAK8999555.1"/>
    <property type="molecule type" value="Genomic_DNA"/>
</dbReference>
<name>A0ABR2QG88_9ROSI</name>
<dbReference type="Proteomes" id="UP001396334">
    <property type="component" value="Unassembled WGS sequence"/>
</dbReference>
<reference evidence="3 4" key="1">
    <citation type="journal article" date="2024" name="G3 (Bethesda)">
        <title>Genome assembly of Hibiscus sabdariffa L. provides insights into metabolisms of medicinal natural products.</title>
        <authorList>
            <person name="Kim T."/>
        </authorList>
    </citation>
    <scope>NUCLEOTIDE SEQUENCE [LARGE SCALE GENOMIC DNA]</scope>
    <source>
        <strain evidence="3">TK-2024</strain>
        <tissue evidence="3">Old leaves</tissue>
    </source>
</reference>
<evidence type="ECO:0000313" key="4">
    <source>
        <dbReference type="Proteomes" id="UP001396334"/>
    </source>
</evidence>
<feature type="compositionally biased region" description="Polar residues" evidence="1">
    <location>
        <begin position="578"/>
        <end position="592"/>
    </location>
</feature>
<feature type="domain" description="PB1-like" evidence="2">
    <location>
        <begin position="7"/>
        <end position="103"/>
    </location>
</feature>
<feature type="compositionally biased region" description="Acidic residues" evidence="1">
    <location>
        <begin position="232"/>
        <end position="246"/>
    </location>
</feature>
<dbReference type="PANTHER" id="PTHR31973:SF197">
    <property type="entry name" value="SWIM-TYPE DOMAIN-CONTAINING PROTEIN"/>
    <property type="match status" value="1"/>
</dbReference>
<evidence type="ECO:0000256" key="1">
    <source>
        <dbReference type="SAM" id="MobiDB-lite"/>
    </source>
</evidence>
<dbReference type="InterPro" id="IPR058594">
    <property type="entry name" value="PB1-like_dom_pln"/>
</dbReference>
<comment type="caution">
    <text evidence="3">The sequence shown here is derived from an EMBL/GenBank/DDBJ whole genome shotgun (WGS) entry which is preliminary data.</text>
</comment>
<gene>
    <name evidence="3" type="ORF">V6N11_070716</name>
</gene>
<proteinExistence type="predicted"/>
<feature type="region of interest" description="Disordered" evidence="1">
    <location>
        <begin position="577"/>
        <end position="608"/>
    </location>
</feature>
<organism evidence="3 4">
    <name type="scientific">Hibiscus sabdariffa</name>
    <name type="common">roselle</name>
    <dbReference type="NCBI Taxonomy" id="183260"/>
    <lineage>
        <taxon>Eukaryota</taxon>
        <taxon>Viridiplantae</taxon>
        <taxon>Streptophyta</taxon>
        <taxon>Embryophyta</taxon>
        <taxon>Tracheophyta</taxon>
        <taxon>Spermatophyta</taxon>
        <taxon>Magnoliopsida</taxon>
        <taxon>eudicotyledons</taxon>
        <taxon>Gunneridae</taxon>
        <taxon>Pentapetalae</taxon>
        <taxon>rosids</taxon>
        <taxon>malvids</taxon>
        <taxon>Malvales</taxon>
        <taxon>Malvaceae</taxon>
        <taxon>Malvoideae</taxon>
        <taxon>Hibiscus</taxon>
    </lineage>
</organism>
<dbReference type="Pfam" id="PF26130">
    <property type="entry name" value="PB1-like"/>
    <property type="match status" value="1"/>
</dbReference>
<feature type="compositionally biased region" description="Low complexity" evidence="1">
    <location>
        <begin position="593"/>
        <end position="608"/>
    </location>
</feature>
<feature type="compositionally biased region" description="Basic and acidic residues" evidence="1">
    <location>
        <begin position="545"/>
        <end position="556"/>
    </location>
</feature>
<protein>
    <recommendedName>
        <fullName evidence="2">PB1-like domain-containing protein</fullName>
    </recommendedName>
</protein>
<feature type="region of interest" description="Disordered" evidence="1">
    <location>
        <begin position="227"/>
        <end position="291"/>
    </location>
</feature>